<feature type="coiled-coil region" evidence="2">
    <location>
        <begin position="1320"/>
        <end position="1347"/>
    </location>
</feature>
<dbReference type="Pfam" id="PF08238">
    <property type="entry name" value="Sel1"/>
    <property type="match status" value="3"/>
</dbReference>
<dbReference type="Proteomes" id="UP000515697">
    <property type="component" value="Chromosome PVSEL_03"/>
</dbReference>
<feature type="compositionally biased region" description="Polar residues" evidence="3">
    <location>
        <begin position="383"/>
        <end position="393"/>
    </location>
</feature>
<feature type="compositionally biased region" description="Basic and acidic residues" evidence="3">
    <location>
        <begin position="369"/>
        <end position="382"/>
    </location>
</feature>
<organism evidence="5 6">
    <name type="scientific">Plasmodium vinckei</name>
    <dbReference type="NCBI Taxonomy" id="5860"/>
    <lineage>
        <taxon>Eukaryota</taxon>
        <taxon>Sar</taxon>
        <taxon>Alveolata</taxon>
        <taxon>Apicomplexa</taxon>
        <taxon>Aconoidasida</taxon>
        <taxon>Haemosporida</taxon>
        <taxon>Plasmodiidae</taxon>
        <taxon>Plasmodium</taxon>
        <taxon>Plasmodium (Vinckeia)</taxon>
    </lineage>
</organism>
<dbReference type="VEuPathDB" id="PlasmoDB:PVPCR_0300340"/>
<feature type="region of interest" description="Disordered" evidence="3">
    <location>
        <begin position="1059"/>
        <end position="1082"/>
    </location>
</feature>
<dbReference type="GO" id="GO:0005789">
    <property type="term" value="C:endoplasmic reticulum membrane"/>
    <property type="evidence" value="ECO:0007669"/>
    <property type="project" value="TreeGrafter"/>
</dbReference>
<keyword evidence="2" id="KW-0175">Coiled coil</keyword>
<feature type="compositionally biased region" description="Basic and acidic residues" evidence="3">
    <location>
        <begin position="986"/>
        <end position="1005"/>
    </location>
</feature>
<feature type="signal peptide" evidence="4">
    <location>
        <begin position="1"/>
        <end position="21"/>
    </location>
</feature>
<keyword evidence="4" id="KW-0732">Signal</keyword>
<gene>
    <name evidence="5" type="ORF">PVSEL_0300410</name>
</gene>
<feature type="chain" id="PRO_5028197268" description="Sel1 repeat-containing protein" evidence="4">
    <location>
        <begin position="22"/>
        <end position="1807"/>
    </location>
</feature>
<evidence type="ECO:0000256" key="2">
    <source>
        <dbReference type="SAM" id="Coils"/>
    </source>
</evidence>
<comment type="similarity">
    <text evidence="1">Belongs to the sel-1 family.</text>
</comment>
<evidence type="ECO:0000256" key="3">
    <source>
        <dbReference type="SAM" id="MobiDB-lite"/>
    </source>
</evidence>
<sequence>MIKNVFCVALIILFFLISIKCEYIANGKSNKFGGDSENDEKKKNINYKRVELAKNEENFSVHVNSKNNDKDKKTMSYKYKNGVEHFQNEIPKYENIIDTLILRNVNRKKYDFYNILEEYSLHTKISREVYDQLLLLINIIKNNNILTKMYNRENGEMNEVVFKKHLIFSIFKWHSFIKIIEGYNKNYFVYYIDKKNMNSHKKKIYSYKYFYNFLLNGSNSEQFIFYINLNKIPFLQILDKYNKYLYIINSSKRNYPHHMYNSEKFSVFIYSYFLNLNKSLSNKYMNIIKLSIWKNIIFDKNGNIYKKIEKFDKSLILYNYEGIEEDGVLDYTNAEIGILFSNFSKLFIDIINDVHAVYYEELHTKEKTDGKTNEKRIKKNETTSKISVNNSESHNLDNTKKEILKENEMDKSYKKKVEETTEQKLDTTKHEDKNENKMNPLNNDMNNEYIKERDFFFKNLNKLFNFGFDKEADEISDYRNLYELKDGYIINKKNPNKHIPLIFNPTKDIFHILNHINLNKKKNFKEIYDYLKVIIKFEGNNFYDNRLICNKDYKNKFFKKGVSNNSVSKKNDKWKGPLFNVNNMNDINKIANNILLFGKHIPDLNEKEKEGNYEQSENNDIYEGIKINEQTPAAKLTKDIIHDQLKLLKNEYTDKLKNEAICVLGFLYLIGINDNNGKLKFPYGFPRNIENAISLIKKGNDGLCNFLSGILYHINLPAFVNNSMASLSTEMSNNILEDSNIINNFFYLYYKNNSDKVRVDKFLSNENRIIPNKIDNIKSKIISYSLGSTKDDIFSRLAYTNNILRIKYKNGYNNDMYLKEYFDYTYDKKNYKHSYIKNNISPFLTSCDFLLRNILGGVVDSLKYSSSVENGIYQEYIHENHKHILVNGGEDNRNLFEYFSKLADNKNVYALAALGEIYYFGNDNIGIERNEMKALDFWKKAADQGDTASALSSGYVFLDEYKRLSKKVEITKSMDKKELIRQIKMEKKKEGKDDDEEKKEKKENNKVQNQGEYITYANINTGVGNFMGSASVPNIETGSTPSNMASSESNSMNSSPINYSNGLNVENTGNANPLSGPTSEPQVVRGITNEIGEVRSESVRSDDVLSYSEEAMINEYMTELGKKTDSVMKNAEKYFHKATKNNEGSIEHLLAKYNIYKFGLGTEKDLKLAGEYLKKAADKGDNISQMLIGHYYSGSDVGIELKDYNPNDVVNNLKMSYKYYSMSAKNGNIISLYNKNILILKGMDSKYKSFDERCNITLKPLHFIGMFNDRIYGLSKLLKHNYKFKDYTGALLLSIILSELGDHPNNVNASMLWGLKKNTMKKFMEKFNRVENILEEYKSKVENEKSRENNFGDVIKKIYKKEKEIKYKFLKKNEGRYIKSLLKYCSVMDGSLENLRMCQSLRMEFFYELESSRKEHKNKVNNRMVSKSRGSEYPNFLKNHVESYKPIELFEKYDDIILKEMKSGKTNLEKIRRIEKIKKEIMEYFRLSEYLHCYYKPMSYYQVKLLEDKEKEIKDLAKTKRNKIRNIEKRKIYENDDHYFFKNGKRNKNIKNLYDLEFYRYSMLLYDNDIKEIYNYKNKYTSKIFNEIQSFSENCDVCKQYYDIYSSFYGYKKATINLIKKYKYGDNFTIKSKIKELQLLTKSSDEKNHELLYYKAMFLEDNNLEALESILEIYFKLSTDEHSACNAIGILRVLKILFKKFATDFVWLLRNVISFVSNMNSFESFKINEKFRKDYVKPYEEFAFIYNKIYNPNLCYLQNNFFYISEYNQKCLNLDYLLNNNYIYSQYSYFHILKFLKKIILSFFQSA</sequence>
<feature type="compositionally biased region" description="Polar residues" evidence="3">
    <location>
        <begin position="1059"/>
        <end position="1081"/>
    </location>
</feature>
<feature type="region of interest" description="Disordered" evidence="3">
    <location>
        <begin position="986"/>
        <end position="1009"/>
    </location>
</feature>
<dbReference type="SUPFAM" id="SSF81901">
    <property type="entry name" value="HCP-like"/>
    <property type="match status" value="2"/>
</dbReference>
<dbReference type="InterPro" id="IPR006597">
    <property type="entry name" value="Sel1-like"/>
</dbReference>
<evidence type="ECO:0000256" key="1">
    <source>
        <dbReference type="ARBA" id="ARBA00038101"/>
    </source>
</evidence>
<evidence type="ECO:0000313" key="5">
    <source>
        <dbReference type="EMBL" id="CAD2096923.1"/>
    </source>
</evidence>
<reference evidence="5 6" key="1">
    <citation type="submission" date="2020-08" db="EMBL/GenBank/DDBJ databases">
        <authorList>
            <person name="Ramaprasad A."/>
        </authorList>
    </citation>
    <scope>NUCLEOTIDE SEQUENCE [LARGE SCALE GENOMIC DNA]</scope>
</reference>
<evidence type="ECO:0000256" key="4">
    <source>
        <dbReference type="SAM" id="SignalP"/>
    </source>
</evidence>
<dbReference type="InterPro" id="IPR011990">
    <property type="entry name" value="TPR-like_helical_dom_sf"/>
</dbReference>
<feature type="region of interest" description="Disordered" evidence="3">
    <location>
        <begin position="369"/>
        <end position="393"/>
    </location>
</feature>
<dbReference type="VEuPathDB" id="PlasmoDB:PVBDA_0300390"/>
<dbReference type="VEuPathDB" id="PlasmoDB:PVVCY_0300280"/>
<accession>A0A6V7SDH0</accession>
<evidence type="ECO:0008006" key="7">
    <source>
        <dbReference type="Google" id="ProtNLM"/>
    </source>
</evidence>
<dbReference type="InterPro" id="IPR050767">
    <property type="entry name" value="Sel1_AlgK"/>
</dbReference>
<proteinExistence type="inferred from homology"/>
<dbReference type="GO" id="GO:0036503">
    <property type="term" value="P:ERAD pathway"/>
    <property type="evidence" value="ECO:0007669"/>
    <property type="project" value="TreeGrafter"/>
</dbReference>
<dbReference type="PANTHER" id="PTHR11102:SF147">
    <property type="entry name" value="SEL1L ADAPTOR SUBUNIT OF ERAD E3 UBIQUITIN LIGASE"/>
    <property type="match status" value="1"/>
</dbReference>
<protein>
    <recommendedName>
        <fullName evidence="7">Sel1 repeat-containing protein</fullName>
    </recommendedName>
</protein>
<dbReference type="PANTHER" id="PTHR11102">
    <property type="entry name" value="SEL-1-LIKE PROTEIN"/>
    <property type="match status" value="1"/>
</dbReference>
<dbReference type="SMART" id="SM00671">
    <property type="entry name" value="SEL1"/>
    <property type="match status" value="3"/>
</dbReference>
<feature type="compositionally biased region" description="Basic and acidic residues" evidence="3">
    <location>
        <begin position="407"/>
        <end position="436"/>
    </location>
</feature>
<dbReference type="VEuPathDB" id="PlasmoDB:PVSEL_0300410"/>
<name>A0A6V7SDH0_PLAVN</name>
<dbReference type="Gene3D" id="1.25.40.10">
    <property type="entry name" value="Tetratricopeptide repeat domain"/>
    <property type="match status" value="2"/>
</dbReference>
<feature type="region of interest" description="Disordered" evidence="3">
    <location>
        <begin position="407"/>
        <end position="444"/>
    </location>
</feature>
<dbReference type="EMBL" id="LR865424">
    <property type="protein sequence ID" value="CAD2096923.1"/>
    <property type="molecule type" value="Genomic_DNA"/>
</dbReference>
<dbReference type="VEuPathDB" id="PlasmoDB:PVLDE_0300210"/>
<evidence type="ECO:0000313" key="6">
    <source>
        <dbReference type="Proteomes" id="UP000515697"/>
    </source>
</evidence>